<dbReference type="EMBL" id="JALNTZ010000007">
    <property type="protein sequence ID" value="KAJ3645963.1"/>
    <property type="molecule type" value="Genomic_DNA"/>
</dbReference>
<keyword evidence="3" id="KW-1185">Reference proteome</keyword>
<accession>A0AA38HYG4</accession>
<dbReference type="AlphaFoldDB" id="A0AA38HYG4"/>
<organism evidence="2 3">
    <name type="scientific">Zophobas morio</name>
    <dbReference type="NCBI Taxonomy" id="2755281"/>
    <lineage>
        <taxon>Eukaryota</taxon>
        <taxon>Metazoa</taxon>
        <taxon>Ecdysozoa</taxon>
        <taxon>Arthropoda</taxon>
        <taxon>Hexapoda</taxon>
        <taxon>Insecta</taxon>
        <taxon>Pterygota</taxon>
        <taxon>Neoptera</taxon>
        <taxon>Endopterygota</taxon>
        <taxon>Coleoptera</taxon>
        <taxon>Polyphaga</taxon>
        <taxon>Cucujiformia</taxon>
        <taxon>Tenebrionidae</taxon>
        <taxon>Zophobas</taxon>
    </lineage>
</organism>
<dbReference type="Proteomes" id="UP001168821">
    <property type="component" value="Unassembled WGS sequence"/>
</dbReference>
<gene>
    <name evidence="2" type="ORF">Zmor_023579</name>
</gene>
<evidence type="ECO:0000313" key="3">
    <source>
        <dbReference type="Proteomes" id="UP001168821"/>
    </source>
</evidence>
<reference evidence="2" key="1">
    <citation type="journal article" date="2023" name="G3 (Bethesda)">
        <title>Whole genome assemblies of Zophobas morio and Tenebrio molitor.</title>
        <authorList>
            <person name="Kaur S."/>
            <person name="Stinson S.A."/>
            <person name="diCenzo G.C."/>
        </authorList>
    </citation>
    <scope>NUCLEOTIDE SEQUENCE</scope>
    <source>
        <strain evidence="2">QUZm001</strain>
    </source>
</reference>
<evidence type="ECO:0000313" key="2">
    <source>
        <dbReference type="EMBL" id="KAJ3645963.1"/>
    </source>
</evidence>
<sequence>MLPRYDAYGSSSMYVFLLVCSITHQSVEAAFAKESLEAEVAMDSRKTSIAKHREGNMGLNGGHLRERDYSV</sequence>
<proteinExistence type="predicted"/>
<feature type="region of interest" description="Disordered" evidence="1">
    <location>
        <begin position="51"/>
        <end position="71"/>
    </location>
</feature>
<comment type="caution">
    <text evidence="2">The sequence shown here is derived from an EMBL/GenBank/DDBJ whole genome shotgun (WGS) entry which is preliminary data.</text>
</comment>
<name>A0AA38HYG4_9CUCU</name>
<evidence type="ECO:0000256" key="1">
    <source>
        <dbReference type="SAM" id="MobiDB-lite"/>
    </source>
</evidence>
<protein>
    <submittedName>
        <fullName evidence="2">Uncharacterized protein</fullName>
    </submittedName>
</protein>